<accession>E2AQP7</accession>
<dbReference type="EMBL" id="GL441804">
    <property type="protein sequence ID" value="EFN64236.1"/>
    <property type="molecule type" value="Genomic_DNA"/>
</dbReference>
<feature type="domain" description="G-patch" evidence="2">
    <location>
        <begin position="286"/>
        <end position="332"/>
    </location>
</feature>
<evidence type="ECO:0000313" key="3">
    <source>
        <dbReference type="EMBL" id="EFN64236.1"/>
    </source>
</evidence>
<sequence length="513" mass="58663">MSLEQWMHIRHTIDIPWKTFVKESSSVQDKSPEKCIHQLAFKGNEAKAAYEEVIHQISNSNVMTPKLKYLKSKTVGNQSNSDTNQAFINTQSKKTTISEDILIKVTINTLLKAVEQKDLKFLQKHMTSENVNVCDDFGWTPLMSAAYCGHLEIVQFLLNLGANRRIRDKSGLTAAQLALKRNYLSIVALLKKKSESIYNNNPSLITVPKVNNTNALSIKAISMESSEHDVYNVTQDKMKLQHNPIFYCDVCKATFQETTQQKHESSTLHIFNTKPKLKYAIYGISRQNKGYRMLLNTGWDEEVGLGPSGRGIKYPIKTCLKTDRKGLGQPVESEYKVTHFKPGDTTAINNIKTPKQREKPLKKRDREKLLHREARKERALQIMSEHQRLLEHLEKVEDKAGEILTDRKEIIALDKRRNDDRIGIRALQKHSHEKTWITVGPLLLKMPSKAAEELLEKDQRECSTAINKLRSDLKIKVNELRDLELIPPVPGLMLEPMSHKEMDAIQQVLGRSV</sequence>
<dbReference type="STRING" id="104421.E2AQP7"/>
<dbReference type="Gene3D" id="1.25.40.20">
    <property type="entry name" value="Ankyrin repeat-containing domain"/>
    <property type="match status" value="1"/>
</dbReference>
<dbReference type="SMART" id="SM00248">
    <property type="entry name" value="ANK"/>
    <property type="match status" value="2"/>
</dbReference>
<gene>
    <name evidence="3" type="ORF">EAG_15164</name>
</gene>
<dbReference type="AlphaFoldDB" id="E2AQP7"/>
<evidence type="ECO:0000256" key="1">
    <source>
        <dbReference type="PROSITE-ProRule" id="PRU00023"/>
    </source>
</evidence>
<dbReference type="PROSITE" id="PS50174">
    <property type="entry name" value="G_PATCH"/>
    <property type="match status" value="1"/>
</dbReference>
<dbReference type="Pfam" id="PF12796">
    <property type="entry name" value="Ank_2"/>
    <property type="match status" value="1"/>
</dbReference>
<protein>
    <submittedName>
        <fullName evidence="3">Protein BAT4-like protein</fullName>
    </submittedName>
</protein>
<dbReference type="InParanoid" id="E2AQP7"/>
<dbReference type="PANTHER" id="PTHR20923">
    <property type="entry name" value="BAT4 PROTEIN-RELATED"/>
    <property type="match status" value="1"/>
</dbReference>
<dbReference type="SUPFAM" id="SSF48403">
    <property type="entry name" value="Ankyrin repeat"/>
    <property type="match status" value="1"/>
</dbReference>
<dbReference type="OrthoDB" id="20282at2759"/>
<keyword evidence="1" id="KW-0040">ANK repeat</keyword>
<dbReference type="InterPro" id="IPR036770">
    <property type="entry name" value="Ankyrin_rpt-contain_sf"/>
</dbReference>
<organism evidence="4">
    <name type="scientific">Camponotus floridanus</name>
    <name type="common">Florida carpenter ant</name>
    <dbReference type="NCBI Taxonomy" id="104421"/>
    <lineage>
        <taxon>Eukaryota</taxon>
        <taxon>Metazoa</taxon>
        <taxon>Ecdysozoa</taxon>
        <taxon>Arthropoda</taxon>
        <taxon>Hexapoda</taxon>
        <taxon>Insecta</taxon>
        <taxon>Pterygota</taxon>
        <taxon>Neoptera</taxon>
        <taxon>Endopterygota</taxon>
        <taxon>Hymenoptera</taxon>
        <taxon>Apocrita</taxon>
        <taxon>Aculeata</taxon>
        <taxon>Formicoidea</taxon>
        <taxon>Formicidae</taxon>
        <taxon>Formicinae</taxon>
        <taxon>Camponotus</taxon>
    </lineage>
</organism>
<keyword evidence="4" id="KW-1185">Reference proteome</keyword>
<dbReference type="PROSITE" id="PS50297">
    <property type="entry name" value="ANK_REP_REGION"/>
    <property type="match status" value="1"/>
</dbReference>
<name>E2AQP7_CAMFO</name>
<dbReference type="PROSITE" id="PS50088">
    <property type="entry name" value="ANK_REPEAT"/>
    <property type="match status" value="1"/>
</dbReference>
<dbReference type="GO" id="GO:0003676">
    <property type="term" value="F:nucleic acid binding"/>
    <property type="evidence" value="ECO:0007669"/>
    <property type="project" value="InterPro"/>
</dbReference>
<dbReference type="PANTHER" id="PTHR20923:SF1">
    <property type="entry name" value="G PATCH DOMAIN AND ANKYRIN REPEAT-CONTAINING PROTEIN 1"/>
    <property type="match status" value="1"/>
</dbReference>
<dbReference type="OMA" id="QTTWKKH"/>
<evidence type="ECO:0000313" key="4">
    <source>
        <dbReference type="Proteomes" id="UP000000311"/>
    </source>
</evidence>
<dbReference type="InterPro" id="IPR002110">
    <property type="entry name" value="Ankyrin_rpt"/>
</dbReference>
<dbReference type="InterPro" id="IPR000467">
    <property type="entry name" value="G_patch_dom"/>
</dbReference>
<reference evidence="3 4" key="1">
    <citation type="journal article" date="2010" name="Science">
        <title>Genomic comparison of the ants Camponotus floridanus and Harpegnathos saltator.</title>
        <authorList>
            <person name="Bonasio R."/>
            <person name="Zhang G."/>
            <person name="Ye C."/>
            <person name="Mutti N.S."/>
            <person name="Fang X."/>
            <person name="Qin N."/>
            <person name="Donahue G."/>
            <person name="Yang P."/>
            <person name="Li Q."/>
            <person name="Li C."/>
            <person name="Zhang P."/>
            <person name="Huang Z."/>
            <person name="Berger S.L."/>
            <person name="Reinberg D."/>
            <person name="Wang J."/>
            <person name="Liebig J."/>
        </authorList>
    </citation>
    <scope>NUCLEOTIDE SEQUENCE [LARGE SCALE GENOMIC DNA]</scope>
    <source>
        <strain evidence="4">C129</strain>
    </source>
</reference>
<dbReference type="SMART" id="SM00443">
    <property type="entry name" value="G_patch"/>
    <property type="match status" value="1"/>
</dbReference>
<dbReference type="FunCoup" id="E2AQP7">
    <property type="interactions" value="111"/>
</dbReference>
<feature type="repeat" description="ANK" evidence="1">
    <location>
        <begin position="137"/>
        <end position="169"/>
    </location>
</feature>
<proteinExistence type="predicted"/>
<dbReference type="Proteomes" id="UP000000311">
    <property type="component" value="Unassembled WGS sequence"/>
</dbReference>
<dbReference type="InterPro" id="IPR039146">
    <property type="entry name" value="GPANK1"/>
</dbReference>
<dbReference type="CDD" id="cd22860">
    <property type="entry name" value="PDRG1"/>
    <property type="match status" value="1"/>
</dbReference>
<evidence type="ECO:0000259" key="2">
    <source>
        <dbReference type="PROSITE" id="PS50174"/>
    </source>
</evidence>
<dbReference type="Pfam" id="PF01585">
    <property type="entry name" value="G-patch"/>
    <property type="match status" value="1"/>
</dbReference>